<comment type="similarity">
    <text evidence="1 4">Belongs to the universal ribosomal protein uL16 family.</text>
</comment>
<dbReference type="CDD" id="cd01433">
    <property type="entry name" value="Ribosomal_L16_L10e"/>
    <property type="match status" value="1"/>
</dbReference>
<evidence type="ECO:0000313" key="5">
    <source>
        <dbReference type="EMBL" id="AKT93999.1"/>
    </source>
</evidence>
<accession>A0A0K1HPJ8</accession>
<dbReference type="GO" id="GO:0005762">
    <property type="term" value="C:mitochondrial large ribosomal subunit"/>
    <property type="evidence" value="ECO:0007669"/>
    <property type="project" value="TreeGrafter"/>
</dbReference>
<dbReference type="InterPro" id="IPR020798">
    <property type="entry name" value="Ribosomal_uL16_CS"/>
</dbReference>
<evidence type="ECO:0000256" key="2">
    <source>
        <dbReference type="ARBA" id="ARBA00022980"/>
    </source>
</evidence>
<keyword evidence="2 4" id="KW-0689">Ribosomal protein</keyword>
<keyword evidence="5" id="KW-0496">Mitochondrion</keyword>
<organism evidence="5">
    <name type="scientific">Acanthamoeba castellanii</name>
    <name type="common">Amoeba</name>
    <dbReference type="NCBI Taxonomy" id="5755"/>
    <lineage>
        <taxon>Eukaryota</taxon>
        <taxon>Amoebozoa</taxon>
        <taxon>Discosea</taxon>
        <taxon>Longamoebia</taxon>
        <taxon>Centramoebida</taxon>
        <taxon>Acanthamoebidae</taxon>
        <taxon>Acanthamoeba</taxon>
    </lineage>
</organism>
<reference evidence="5" key="1">
    <citation type="journal article" date="2015" name="J. Eukaryot. Microbiol.">
        <title>Uncovering Cryptic Diversity in Two Amoebozoan Species Using Complete Mitochondrial Genome Sequences.</title>
        <authorList>
            <person name="Fucikova K."/>
            <person name="Lahr D.J."/>
        </authorList>
    </citation>
    <scope>NUCLEOTIDE SEQUENCE</scope>
    <source>
        <strain evidence="5">BCP-EM3VF21-1</strain>
    </source>
</reference>
<sequence length="141" mass="16426">MKFKKYFKIKYKNNNIYERDLIHFGDFGLKSLGNCNLTSEQLTASLKAIKRVIKKKNFLIIKALPFWMLTRKPRDVRMGRGKGSPTVKVYPLKAGKIIFEFKNVNETLLLRALKSSSLRLPVPTKIIKKYDKRTDCIKGSW</sequence>
<dbReference type="Pfam" id="PF00252">
    <property type="entry name" value="Ribosomal_L16"/>
    <property type="match status" value="1"/>
</dbReference>
<dbReference type="InterPro" id="IPR047873">
    <property type="entry name" value="Ribosomal_uL16"/>
</dbReference>
<dbReference type="GO" id="GO:0003735">
    <property type="term" value="F:structural constituent of ribosome"/>
    <property type="evidence" value="ECO:0007669"/>
    <property type="project" value="InterPro"/>
</dbReference>
<dbReference type="GO" id="GO:0019843">
    <property type="term" value="F:rRNA binding"/>
    <property type="evidence" value="ECO:0007669"/>
    <property type="project" value="InterPro"/>
</dbReference>
<dbReference type="PANTHER" id="PTHR12220:SF13">
    <property type="entry name" value="LARGE RIBOSOMAL SUBUNIT PROTEIN UL16M"/>
    <property type="match status" value="1"/>
</dbReference>
<evidence type="ECO:0000256" key="3">
    <source>
        <dbReference type="ARBA" id="ARBA00023274"/>
    </source>
</evidence>
<evidence type="ECO:0000256" key="4">
    <source>
        <dbReference type="RuleBase" id="RU004413"/>
    </source>
</evidence>
<dbReference type="InterPro" id="IPR036920">
    <property type="entry name" value="Ribosomal_uL16_sf"/>
</dbReference>
<dbReference type="PROSITE" id="PS00701">
    <property type="entry name" value="RIBOSOMAL_L16_2"/>
    <property type="match status" value="1"/>
</dbReference>
<dbReference type="Gene3D" id="3.90.1170.10">
    <property type="entry name" value="Ribosomal protein L10e/L16"/>
    <property type="match status" value="1"/>
</dbReference>
<dbReference type="EMBL" id="KT185628">
    <property type="protein sequence ID" value="AKT93999.1"/>
    <property type="molecule type" value="Genomic_DNA"/>
</dbReference>
<dbReference type="AlphaFoldDB" id="A0A0K1HPJ8"/>
<dbReference type="PRINTS" id="PR00060">
    <property type="entry name" value="RIBOSOMALL16"/>
</dbReference>
<gene>
    <name evidence="5" type="primary">rpl16</name>
    <name evidence="5" type="ORF">AB845_37</name>
</gene>
<dbReference type="GO" id="GO:0032543">
    <property type="term" value="P:mitochondrial translation"/>
    <property type="evidence" value="ECO:0007669"/>
    <property type="project" value="TreeGrafter"/>
</dbReference>
<keyword evidence="3 4" id="KW-0687">Ribonucleoprotein</keyword>
<dbReference type="NCBIfam" id="TIGR01164">
    <property type="entry name" value="rplP_bact"/>
    <property type="match status" value="1"/>
</dbReference>
<geneLocation type="mitochondrion" evidence="5"/>
<protein>
    <submittedName>
        <fullName evidence="5">Ribosomal protein L16</fullName>
    </submittedName>
</protein>
<dbReference type="InterPro" id="IPR016180">
    <property type="entry name" value="Ribosomal_uL16_dom"/>
</dbReference>
<name>A0A0K1HPJ8_ACACA</name>
<proteinExistence type="inferred from homology"/>
<dbReference type="PANTHER" id="PTHR12220">
    <property type="entry name" value="50S/60S RIBOSOMAL PROTEIN L16"/>
    <property type="match status" value="1"/>
</dbReference>
<dbReference type="InterPro" id="IPR000114">
    <property type="entry name" value="Ribosomal_uL16_bact-type"/>
</dbReference>
<evidence type="ECO:0000256" key="1">
    <source>
        <dbReference type="ARBA" id="ARBA00008931"/>
    </source>
</evidence>
<dbReference type="SUPFAM" id="SSF54686">
    <property type="entry name" value="Ribosomal protein L16p/L10e"/>
    <property type="match status" value="1"/>
</dbReference>